<gene>
    <name evidence="6" type="ORF">ACFO5T_03065</name>
</gene>
<dbReference type="InterPro" id="IPR015422">
    <property type="entry name" value="PyrdxlP-dep_Trfase_small"/>
</dbReference>
<feature type="domain" description="Aminotransferase class I/classII large" evidence="5">
    <location>
        <begin position="28"/>
        <end position="375"/>
    </location>
</feature>
<evidence type="ECO:0000256" key="1">
    <source>
        <dbReference type="ARBA" id="ARBA00001933"/>
    </source>
</evidence>
<dbReference type="RefSeq" id="WP_380031934.1">
    <property type="nucleotide sequence ID" value="NZ_JBHSHB010000007.1"/>
</dbReference>
<comment type="cofactor">
    <cofactor evidence="1">
        <name>pyridoxal 5'-phosphate</name>
        <dbReference type="ChEBI" id="CHEBI:597326"/>
    </cofactor>
</comment>
<dbReference type="InterPro" id="IPR051326">
    <property type="entry name" value="Kynurenine-oxoglutarate_AT"/>
</dbReference>
<evidence type="ECO:0000313" key="6">
    <source>
        <dbReference type="EMBL" id="MFC4689403.1"/>
    </source>
</evidence>
<evidence type="ECO:0000256" key="2">
    <source>
        <dbReference type="ARBA" id="ARBA00022576"/>
    </source>
</evidence>
<dbReference type="Gene3D" id="3.40.640.10">
    <property type="entry name" value="Type I PLP-dependent aspartate aminotransferase-like (Major domain)"/>
    <property type="match status" value="1"/>
</dbReference>
<dbReference type="EMBL" id="JBHSHB010000007">
    <property type="protein sequence ID" value="MFC4689403.1"/>
    <property type="molecule type" value="Genomic_DNA"/>
</dbReference>
<evidence type="ECO:0000256" key="4">
    <source>
        <dbReference type="ARBA" id="ARBA00022898"/>
    </source>
</evidence>
<dbReference type="InterPro" id="IPR015421">
    <property type="entry name" value="PyrdxlP-dep_Trfase_major"/>
</dbReference>
<dbReference type="InterPro" id="IPR004839">
    <property type="entry name" value="Aminotransferase_I/II_large"/>
</dbReference>
<dbReference type="InterPro" id="IPR015424">
    <property type="entry name" value="PyrdxlP-dep_Trfase"/>
</dbReference>
<dbReference type="Proteomes" id="UP001595878">
    <property type="component" value="Unassembled WGS sequence"/>
</dbReference>
<dbReference type="Gene3D" id="3.90.1150.10">
    <property type="entry name" value="Aspartate Aminotransferase, domain 1"/>
    <property type="match status" value="1"/>
</dbReference>
<evidence type="ECO:0000256" key="3">
    <source>
        <dbReference type="ARBA" id="ARBA00022679"/>
    </source>
</evidence>
<evidence type="ECO:0000259" key="5">
    <source>
        <dbReference type="Pfam" id="PF00155"/>
    </source>
</evidence>
<dbReference type="Pfam" id="PF00155">
    <property type="entry name" value="Aminotran_1_2"/>
    <property type="match status" value="1"/>
</dbReference>
<proteinExistence type="predicted"/>
<keyword evidence="3" id="KW-0808">Transferase</keyword>
<dbReference type="SUPFAM" id="SSF53383">
    <property type="entry name" value="PLP-dependent transferases"/>
    <property type="match status" value="1"/>
</dbReference>
<dbReference type="GO" id="GO:0008483">
    <property type="term" value="F:transaminase activity"/>
    <property type="evidence" value="ECO:0007669"/>
    <property type="project" value="UniProtKB-KW"/>
</dbReference>
<evidence type="ECO:0000313" key="7">
    <source>
        <dbReference type="Proteomes" id="UP001595878"/>
    </source>
</evidence>
<keyword evidence="2 6" id="KW-0032">Aminotransferase</keyword>
<dbReference type="CDD" id="cd00609">
    <property type="entry name" value="AAT_like"/>
    <property type="match status" value="1"/>
</dbReference>
<comment type="caution">
    <text evidence="6">The sequence shown here is derived from an EMBL/GenBank/DDBJ whole genome shotgun (WGS) entry which is preliminary data.</text>
</comment>
<accession>A0ABV9L644</accession>
<sequence>MHFTSKLPDVGTTIFTVMSKLAHQEGAINLAQGFPGFDSDPKLQQLVTKAMSDGYNQYAPMPGVYGLREQIANKINTLYGSDYHPESEVTVTAGATQAIYTIVSAFIRPEDEVIVLKPAYDCYEPAVTVNGGTIVPIQLKAPLYKVNWSAVERAITPKTKMLFINTPHNPTGTILDKEDMMELSRILKGTDIILLSDEVYEHIVFDGKKHESVARYPELRARSFITASFGKTFHNTGWKMGYTVAPKALMEEFQKVHQFNVFSAHHPSQKAFATYLKEPEHYLKLNDFFQQKRDLFLDLIKDSRFKVTPAAGTYFQMLDYSEITQEEDVEFAKRLTKDHKVASIPTSVFNLHQEDFKMLRFCFAKDDETLKKAATILCEI</sequence>
<reference evidence="7" key="1">
    <citation type="journal article" date="2019" name="Int. J. Syst. Evol. Microbiol.">
        <title>The Global Catalogue of Microorganisms (GCM) 10K type strain sequencing project: providing services to taxonomists for standard genome sequencing and annotation.</title>
        <authorList>
            <consortium name="The Broad Institute Genomics Platform"/>
            <consortium name="The Broad Institute Genome Sequencing Center for Infectious Disease"/>
            <person name="Wu L."/>
            <person name="Ma J."/>
        </authorList>
    </citation>
    <scope>NUCLEOTIDE SEQUENCE [LARGE SCALE GENOMIC DNA]</scope>
    <source>
        <strain evidence="7">CGMCC 4.7427</strain>
    </source>
</reference>
<dbReference type="PANTHER" id="PTHR43807">
    <property type="entry name" value="FI04487P"/>
    <property type="match status" value="1"/>
</dbReference>
<protein>
    <submittedName>
        <fullName evidence="6">Methionine aminotransferase</fullName>
    </submittedName>
</protein>
<dbReference type="NCBIfam" id="NF009079">
    <property type="entry name" value="PRK12414.1"/>
    <property type="match status" value="1"/>
</dbReference>
<name>A0ABV9L644_9FLAO</name>
<dbReference type="PANTHER" id="PTHR43807:SF20">
    <property type="entry name" value="FI04487P"/>
    <property type="match status" value="1"/>
</dbReference>
<keyword evidence="4" id="KW-0663">Pyridoxal phosphate</keyword>
<organism evidence="6 7">
    <name type="scientific">Dokdonia genika</name>
    <dbReference type="NCBI Taxonomy" id="308113"/>
    <lineage>
        <taxon>Bacteria</taxon>
        <taxon>Pseudomonadati</taxon>
        <taxon>Bacteroidota</taxon>
        <taxon>Flavobacteriia</taxon>
        <taxon>Flavobacteriales</taxon>
        <taxon>Flavobacteriaceae</taxon>
        <taxon>Dokdonia</taxon>
    </lineage>
</organism>
<keyword evidence="7" id="KW-1185">Reference proteome</keyword>
<dbReference type="NCBIfam" id="NF006569">
    <property type="entry name" value="PRK09082.1"/>
    <property type="match status" value="1"/>
</dbReference>